<protein>
    <recommendedName>
        <fullName evidence="5">RING-type E3 ubiquitin transferase</fullName>
        <ecNumber evidence="5">2.3.2.27</ecNumber>
    </recommendedName>
</protein>
<dbReference type="InterPro" id="IPR037381">
    <property type="entry name" value="RFWD3"/>
</dbReference>
<dbReference type="PANTHER" id="PTHR16047">
    <property type="entry name" value="RFWD3 PROTEIN"/>
    <property type="match status" value="1"/>
</dbReference>
<keyword evidence="15" id="KW-0539">Nucleus</keyword>
<dbReference type="Gene3D" id="2.130.10.10">
    <property type="entry name" value="YVTN repeat-like/Quinoprotein amine dehydrogenase"/>
    <property type="match status" value="1"/>
</dbReference>
<evidence type="ECO:0000256" key="4">
    <source>
        <dbReference type="ARBA" id="ARBA00004906"/>
    </source>
</evidence>
<evidence type="ECO:0000313" key="21">
    <source>
        <dbReference type="Proteomes" id="UP001372834"/>
    </source>
</evidence>
<dbReference type="GO" id="GO:0036297">
    <property type="term" value="P:interstrand cross-link repair"/>
    <property type="evidence" value="ECO:0007669"/>
    <property type="project" value="InterPro"/>
</dbReference>
<dbReference type="SMART" id="SM00184">
    <property type="entry name" value="RING"/>
    <property type="match status" value="1"/>
</dbReference>
<dbReference type="InterPro" id="IPR015943">
    <property type="entry name" value="WD40/YVTN_repeat-like_dom_sf"/>
</dbReference>
<dbReference type="AlphaFoldDB" id="A0AAN8Q079"/>
<dbReference type="Pfam" id="PF13639">
    <property type="entry name" value="zf-RING_2"/>
    <property type="match status" value="1"/>
</dbReference>
<dbReference type="SUPFAM" id="SSF50978">
    <property type="entry name" value="WD40 repeat-like"/>
    <property type="match status" value="1"/>
</dbReference>
<keyword evidence="11 16" id="KW-0479">Metal-binding</keyword>
<evidence type="ECO:0000256" key="8">
    <source>
        <dbReference type="ARBA" id="ARBA00022679"/>
    </source>
</evidence>
<dbReference type="InterPro" id="IPR013083">
    <property type="entry name" value="Znf_RING/FYVE/PHD"/>
</dbReference>
<dbReference type="CDD" id="cd16450">
    <property type="entry name" value="mRING-C3HGC3_RFWD3"/>
    <property type="match status" value="1"/>
</dbReference>
<gene>
    <name evidence="20" type="ORF">RUM43_003025</name>
</gene>
<evidence type="ECO:0000313" key="20">
    <source>
        <dbReference type="EMBL" id="KAK6629208.1"/>
    </source>
</evidence>
<dbReference type="SMART" id="SM00320">
    <property type="entry name" value="WD40"/>
    <property type="match status" value="2"/>
</dbReference>
<keyword evidence="9" id="KW-0677">Repeat</keyword>
<evidence type="ECO:0000256" key="11">
    <source>
        <dbReference type="ARBA" id="ARBA00022771"/>
    </source>
</evidence>
<dbReference type="EMBL" id="JAWJWE010000036">
    <property type="protein sequence ID" value="KAK6629208.1"/>
    <property type="molecule type" value="Genomic_DNA"/>
</dbReference>
<evidence type="ECO:0000256" key="7">
    <source>
        <dbReference type="ARBA" id="ARBA00022574"/>
    </source>
</evidence>
<feature type="coiled-coil region" evidence="17">
    <location>
        <begin position="217"/>
        <end position="265"/>
    </location>
</feature>
<evidence type="ECO:0000256" key="6">
    <source>
        <dbReference type="ARBA" id="ARBA00022490"/>
    </source>
</evidence>
<keyword evidence="7" id="KW-0853">WD repeat</keyword>
<comment type="caution">
    <text evidence="20">The sequence shown here is derived from an EMBL/GenBank/DDBJ whole genome shotgun (WGS) entry which is preliminary data.</text>
</comment>
<evidence type="ECO:0000256" key="1">
    <source>
        <dbReference type="ARBA" id="ARBA00000900"/>
    </source>
</evidence>
<dbReference type="EC" id="2.3.2.27" evidence="5"/>
<evidence type="ECO:0000256" key="3">
    <source>
        <dbReference type="ARBA" id="ARBA00004496"/>
    </source>
</evidence>
<keyword evidence="6" id="KW-0963">Cytoplasm</keyword>
<dbReference type="InterPro" id="IPR001841">
    <property type="entry name" value="Znf_RING"/>
</dbReference>
<dbReference type="GO" id="GO:0016567">
    <property type="term" value="P:protein ubiquitination"/>
    <property type="evidence" value="ECO:0007669"/>
    <property type="project" value="InterPro"/>
</dbReference>
<dbReference type="PROSITE" id="PS50089">
    <property type="entry name" value="ZF_RING_2"/>
    <property type="match status" value="1"/>
</dbReference>
<keyword evidence="17" id="KW-0175">Coiled coil</keyword>
<name>A0AAN8Q079_POLSC</name>
<keyword evidence="13" id="KW-0862">Zinc</keyword>
<evidence type="ECO:0000256" key="10">
    <source>
        <dbReference type="ARBA" id="ARBA00022763"/>
    </source>
</evidence>
<evidence type="ECO:0000256" key="17">
    <source>
        <dbReference type="SAM" id="Coils"/>
    </source>
</evidence>
<keyword evidence="11 16" id="KW-0863">Zinc-finger</keyword>
<evidence type="ECO:0000256" key="12">
    <source>
        <dbReference type="ARBA" id="ARBA00022786"/>
    </source>
</evidence>
<reference evidence="20 21" key="1">
    <citation type="submission" date="2023-10" db="EMBL/GenBank/DDBJ databases">
        <title>Genomes of two closely related lineages of the louse Polyplax serrata with different host specificities.</title>
        <authorList>
            <person name="Martinu J."/>
            <person name="Tarabai H."/>
            <person name="Stefka J."/>
            <person name="Hypsa V."/>
        </authorList>
    </citation>
    <scope>NUCLEOTIDE SEQUENCE [LARGE SCALE GENOMIC DNA]</scope>
    <source>
        <strain evidence="20">HR10_N</strain>
    </source>
</reference>
<evidence type="ECO:0000256" key="18">
    <source>
        <dbReference type="SAM" id="MobiDB-lite"/>
    </source>
</evidence>
<dbReference type="SUPFAM" id="SSF57850">
    <property type="entry name" value="RING/U-box"/>
    <property type="match status" value="1"/>
</dbReference>
<evidence type="ECO:0000256" key="5">
    <source>
        <dbReference type="ARBA" id="ARBA00012483"/>
    </source>
</evidence>
<dbReference type="InterPro" id="IPR036322">
    <property type="entry name" value="WD40_repeat_dom_sf"/>
</dbReference>
<evidence type="ECO:0000256" key="14">
    <source>
        <dbReference type="ARBA" id="ARBA00023204"/>
    </source>
</evidence>
<proteinExistence type="predicted"/>
<dbReference type="GO" id="GO:0005737">
    <property type="term" value="C:cytoplasm"/>
    <property type="evidence" value="ECO:0007669"/>
    <property type="project" value="UniProtKB-SubCell"/>
</dbReference>
<keyword evidence="8" id="KW-0808">Transferase</keyword>
<dbReference type="GO" id="GO:0008270">
    <property type="term" value="F:zinc ion binding"/>
    <property type="evidence" value="ECO:0007669"/>
    <property type="project" value="UniProtKB-KW"/>
</dbReference>
<evidence type="ECO:0000256" key="15">
    <source>
        <dbReference type="ARBA" id="ARBA00023242"/>
    </source>
</evidence>
<dbReference type="Proteomes" id="UP001372834">
    <property type="component" value="Unassembled WGS sequence"/>
</dbReference>
<dbReference type="GO" id="GO:0061630">
    <property type="term" value="F:ubiquitin protein ligase activity"/>
    <property type="evidence" value="ECO:0007669"/>
    <property type="project" value="UniProtKB-EC"/>
</dbReference>
<comment type="catalytic activity">
    <reaction evidence="1">
        <text>S-ubiquitinyl-[E2 ubiquitin-conjugating enzyme]-L-cysteine + [acceptor protein]-L-lysine = [E2 ubiquitin-conjugating enzyme]-L-cysteine + N(6)-ubiquitinyl-[acceptor protein]-L-lysine.</text>
        <dbReference type="EC" id="2.3.2.27"/>
    </reaction>
</comment>
<evidence type="ECO:0000259" key="19">
    <source>
        <dbReference type="PROSITE" id="PS50089"/>
    </source>
</evidence>
<organism evidence="20 21">
    <name type="scientific">Polyplax serrata</name>
    <name type="common">Common mouse louse</name>
    <dbReference type="NCBI Taxonomy" id="468196"/>
    <lineage>
        <taxon>Eukaryota</taxon>
        <taxon>Metazoa</taxon>
        <taxon>Ecdysozoa</taxon>
        <taxon>Arthropoda</taxon>
        <taxon>Hexapoda</taxon>
        <taxon>Insecta</taxon>
        <taxon>Pterygota</taxon>
        <taxon>Neoptera</taxon>
        <taxon>Paraneoptera</taxon>
        <taxon>Psocodea</taxon>
        <taxon>Troctomorpha</taxon>
        <taxon>Phthiraptera</taxon>
        <taxon>Anoplura</taxon>
        <taxon>Polyplacidae</taxon>
        <taxon>Polyplax</taxon>
    </lineage>
</organism>
<feature type="region of interest" description="Disordered" evidence="18">
    <location>
        <begin position="1"/>
        <end position="35"/>
    </location>
</feature>
<evidence type="ECO:0000256" key="13">
    <source>
        <dbReference type="ARBA" id="ARBA00022833"/>
    </source>
</evidence>
<dbReference type="PANTHER" id="PTHR16047:SF7">
    <property type="entry name" value="E3 UBIQUITIN-PROTEIN LIGASE RFWD3"/>
    <property type="match status" value="1"/>
</dbReference>
<evidence type="ECO:0000256" key="16">
    <source>
        <dbReference type="PROSITE-ProRule" id="PRU00175"/>
    </source>
</evidence>
<feature type="compositionally biased region" description="Acidic residues" evidence="18">
    <location>
        <begin position="1"/>
        <end position="19"/>
    </location>
</feature>
<keyword evidence="12" id="KW-0833">Ubl conjugation pathway</keyword>
<dbReference type="InterPro" id="IPR001680">
    <property type="entry name" value="WD40_rpt"/>
</dbReference>
<dbReference type="Gene3D" id="3.30.40.10">
    <property type="entry name" value="Zinc/RING finger domain, C3HC4 (zinc finger)"/>
    <property type="match status" value="1"/>
</dbReference>
<feature type="domain" description="RING-type" evidence="19">
    <location>
        <begin position="148"/>
        <end position="193"/>
    </location>
</feature>
<sequence>MATGVDDVDGDDGDDEGDADSGSGVEVQNTEGIYDVDNTDMFESAVENEVSPVLRVDTQSNSVVHENYNSDSDSATDSIILIKDDNDEAESSSTTISDNSQIFRKTVTAKNSNGKITKRQCTTSTSDIPSKRSCDEIQSVKEEDDQICPICLETWTSEGIHRLSSLKCGHLFGKSCISNWLVKQKKNCCPQCNKKASSYDIRELFATRLIALDYSEKTKLEKEIAAIKEEKHQVEVELAKCQLRAESYKMEIQKLQNELSKYTGKTEINSCDIMYKFHLEKTLPIADGNCRVCAYDPINKMLVVCHQRKNQLYKSGFGVKKIFKLGTDYISNNYLHLHLKTIRDIRFHPLKPNIILTVAFDKSAKVCDLEKQSVVHTFSSDYVLWSCCWDEEEPNYFYVGNGKGTVYGYDVRSPDFPVVELQLEGDTSSVVSICYVPSKAPHDVHGGIICCRLNSVVYYEKNGPREFNTHRFTSLVGPFFSVIFDPQSRHFVVSSRPSAAVPNVRHIYCALSEKKCQPVHMFVGGTVQSVLSRPCFVKFGQEMLLATFHESGSCIELWSTSSGSKVSSFQVREEIFDLVSMSIGTRNFIVTIASSTIRFHETS</sequence>
<evidence type="ECO:0000256" key="2">
    <source>
        <dbReference type="ARBA" id="ARBA00004322"/>
    </source>
</evidence>
<evidence type="ECO:0000256" key="9">
    <source>
        <dbReference type="ARBA" id="ARBA00022737"/>
    </source>
</evidence>
<comment type="pathway">
    <text evidence="4">Protein modification; protein ubiquitination.</text>
</comment>
<dbReference type="Pfam" id="PF23419">
    <property type="entry name" value="WD40_RFWD3"/>
    <property type="match status" value="1"/>
</dbReference>
<accession>A0AAN8Q079</accession>
<comment type="subcellular location">
    <subcellularLocation>
        <location evidence="3">Cytoplasm</location>
    </subcellularLocation>
    <subcellularLocation>
        <location evidence="2">Nucleus</location>
        <location evidence="2">PML body</location>
    </subcellularLocation>
</comment>
<keyword evidence="14" id="KW-0234">DNA repair</keyword>
<dbReference type="GO" id="GO:0016605">
    <property type="term" value="C:PML body"/>
    <property type="evidence" value="ECO:0007669"/>
    <property type="project" value="UniProtKB-SubCell"/>
</dbReference>
<dbReference type="InterPro" id="IPR056527">
    <property type="entry name" value="WD40_RFWD3"/>
</dbReference>
<keyword evidence="10" id="KW-0227">DNA damage</keyword>